<dbReference type="RefSeq" id="WP_270676978.1">
    <property type="nucleotide sequence ID" value="NZ_JAQFWP010000011.1"/>
</dbReference>
<name>A0ABT4TIL9_9ACTN</name>
<dbReference type="PROSITE" id="PS00122">
    <property type="entry name" value="CARBOXYLESTERASE_B_1"/>
    <property type="match status" value="1"/>
</dbReference>
<dbReference type="SUPFAM" id="SSF53474">
    <property type="entry name" value="alpha/beta-Hydrolases"/>
    <property type="match status" value="1"/>
</dbReference>
<dbReference type="PANTHER" id="PTHR11559">
    <property type="entry name" value="CARBOXYLESTERASE"/>
    <property type="match status" value="1"/>
</dbReference>
<evidence type="ECO:0000313" key="7">
    <source>
        <dbReference type="Proteomes" id="UP001165685"/>
    </source>
</evidence>
<evidence type="ECO:0000256" key="2">
    <source>
        <dbReference type="ARBA" id="ARBA00022801"/>
    </source>
</evidence>
<evidence type="ECO:0000256" key="3">
    <source>
        <dbReference type="RuleBase" id="RU361235"/>
    </source>
</evidence>
<dbReference type="InterPro" id="IPR019826">
    <property type="entry name" value="Carboxylesterase_B_AS"/>
</dbReference>
<evidence type="ECO:0000313" key="6">
    <source>
        <dbReference type="EMBL" id="MDA2804436.1"/>
    </source>
</evidence>
<organism evidence="6 7">
    <name type="scientific">Nocardiopsis suaedae</name>
    <dbReference type="NCBI Taxonomy" id="3018444"/>
    <lineage>
        <taxon>Bacteria</taxon>
        <taxon>Bacillati</taxon>
        <taxon>Actinomycetota</taxon>
        <taxon>Actinomycetes</taxon>
        <taxon>Streptosporangiales</taxon>
        <taxon>Nocardiopsidaceae</taxon>
        <taxon>Nocardiopsis</taxon>
    </lineage>
</organism>
<comment type="similarity">
    <text evidence="1 3">Belongs to the type-B carboxylesterase/lipase family.</text>
</comment>
<evidence type="ECO:0000256" key="1">
    <source>
        <dbReference type="ARBA" id="ARBA00005964"/>
    </source>
</evidence>
<dbReference type="InterPro" id="IPR050309">
    <property type="entry name" value="Type-B_Carboxylest/Lipase"/>
</dbReference>
<dbReference type="Proteomes" id="UP001165685">
    <property type="component" value="Unassembled WGS sequence"/>
</dbReference>
<accession>A0ABT4TIL9</accession>
<dbReference type="Gene3D" id="3.40.50.1820">
    <property type="entry name" value="alpha/beta hydrolase"/>
    <property type="match status" value="1"/>
</dbReference>
<reference evidence="6" key="1">
    <citation type="submission" date="2023-01" db="EMBL/GenBank/DDBJ databases">
        <title>Draft genome sequence of Nocardiopsis sp. LSu2-4 isolated from halophytes.</title>
        <authorList>
            <person name="Duangmal K."/>
            <person name="Chantavorakit T."/>
        </authorList>
    </citation>
    <scope>NUCLEOTIDE SEQUENCE</scope>
    <source>
        <strain evidence="6">LSu2-4</strain>
    </source>
</reference>
<feature type="compositionally biased region" description="Pro residues" evidence="4">
    <location>
        <begin position="57"/>
        <end position="67"/>
    </location>
</feature>
<sequence length="508" mass="53223">MQPVVDTVTGRVRGALDGGAAVFRGIPYAAPPVGDLRFRPPRHPAPWDDVRDATAPGPTPPAPPPSADPALRPLLPDRRVPGEGYLNLDIWTPDPGGGGLPVMVWMPGDGFHRGSGAGAGPGFGPTAVTDGAALAREGVVAVAFHHRAGAEGFALLDGGTPNVGLLDQIHALEWVRDNIERFGGDPRKVTLFGHSSGAMSAVTLMGVPRARGLFRRVIAQSGAGHHANRSGDARRVAAQLARRAGVRSASAAALARLPVGRLLDAQASIADEFTGGSDPAVWGERLSHPAALPFAPVVDGELITRRPVDGLRAGDGAEVDLLIGTAAEEFRRYAVPAGLHRSGDEKALTDAVARLGLEAEAATVYAAEHPGGPGEALAALLGDALFRIPAYRVLEARSRVGVRAYGYEFAWRSPGFGGELGACHGVELPFLFGTLPRAEGLVGASPPERLSREIRSAWVRFARTGDPGWAPWNPASRPVWRFADPESSLAVDPGARTRRLWDAAPAAR</sequence>
<dbReference type="Pfam" id="PF00135">
    <property type="entry name" value="COesterase"/>
    <property type="match status" value="1"/>
</dbReference>
<dbReference type="InterPro" id="IPR002018">
    <property type="entry name" value="CarbesteraseB"/>
</dbReference>
<feature type="region of interest" description="Disordered" evidence="4">
    <location>
        <begin position="34"/>
        <end position="75"/>
    </location>
</feature>
<proteinExistence type="inferred from homology"/>
<keyword evidence="2 3" id="KW-0378">Hydrolase</keyword>
<gene>
    <name evidence="6" type="ORF">O4U47_07920</name>
</gene>
<keyword evidence="7" id="KW-1185">Reference proteome</keyword>
<dbReference type="EMBL" id="JAQFWP010000011">
    <property type="protein sequence ID" value="MDA2804436.1"/>
    <property type="molecule type" value="Genomic_DNA"/>
</dbReference>
<comment type="caution">
    <text evidence="6">The sequence shown here is derived from an EMBL/GenBank/DDBJ whole genome shotgun (WGS) entry which is preliminary data.</text>
</comment>
<evidence type="ECO:0000256" key="4">
    <source>
        <dbReference type="SAM" id="MobiDB-lite"/>
    </source>
</evidence>
<dbReference type="EC" id="3.1.1.-" evidence="3"/>
<dbReference type="InterPro" id="IPR029058">
    <property type="entry name" value="AB_hydrolase_fold"/>
</dbReference>
<protein>
    <recommendedName>
        <fullName evidence="3">Carboxylic ester hydrolase</fullName>
        <ecNumber evidence="3">3.1.1.-</ecNumber>
    </recommendedName>
</protein>
<feature type="domain" description="Carboxylesterase type B" evidence="5">
    <location>
        <begin position="2"/>
        <end position="480"/>
    </location>
</feature>
<evidence type="ECO:0000259" key="5">
    <source>
        <dbReference type="Pfam" id="PF00135"/>
    </source>
</evidence>